<evidence type="ECO:0000256" key="1">
    <source>
        <dbReference type="SAM" id="MobiDB-lite"/>
    </source>
</evidence>
<sequence>MIDTGSFVHVQWSKTPPHNRRQIGGDSTTVPTRRCRDLTNAIIAGDKDAPEHEERQLSYYGFKRLSDRRRSGERHTRASNFIIFSHPSGAFLKGDAWRLNVIARKTRNRPEKRGSLSSAAGSKRNASRYSEISQDSYNDSDQVHLAQVANYFPEACWQHATNLFDIRYYDIHRTSHWCISLPPTSDTYSDDSRDELYASYTSNMGQLKLASYPQPPAPATSYETFEDLRANAPIAFKIASMSLAPNAPHSLPFSLRRSSTSSPSFAESRTRLPKSPSQLFLPPIALTFNAPLHGEPLPSPNFYAHPYPTPEFSPTTQTHFHLAQCRYQDAP</sequence>
<protein>
    <submittedName>
        <fullName evidence="2">BQ5605_C015g07767 protein</fullName>
    </submittedName>
</protein>
<organism evidence="2 3">
    <name type="scientific">Microbotryum silenes-dioicae</name>
    <dbReference type="NCBI Taxonomy" id="796604"/>
    <lineage>
        <taxon>Eukaryota</taxon>
        <taxon>Fungi</taxon>
        <taxon>Dikarya</taxon>
        <taxon>Basidiomycota</taxon>
        <taxon>Pucciniomycotina</taxon>
        <taxon>Microbotryomycetes</taxon>
        <taxon>Microbotryales</taxon>
        <taxon>Microbotryaceae</taxon>
        <taxon>Microbotryum</taxon>
    </lineage>
</organism>
<proteinExistence type="predicted"/>
<reference evidence="2 3" key="1">
    <citation type="submission" date="2016-11" db="EMBL/GenBank/DDBJ databases">
        <authorList>
            <person name="Jaros S."/>
            <person name="Januszkiewicz K."/>
            <person name="Wedrychowicz H."/>
        </authorList>
    </citation>
    <scope>NUCLEOTIDE SEQUENCE [LARGE SCALE GENOMIC DNA]</scope>
</reference>
<dbReference type="AlphaFoldDB" id="A0A2X0LXG8"/>
<name>A0A2X0LXG8_9BASI</name>
<dbReference type="Proteomes" id="UP000249464">
    <property type="component" value="Unassembled WGS sequence"/>
</dbReference>
<feature type="region of interest" description="Disordered" evidence="1">
    <location>
        <begin position="108"/>
        <end position="135"/>
    </location>
</feature>
<evidence type="ECO:0000313" key="2">
    <source>
        <dbReference type="EMBL" id="SGY17389.1"/>
    </source>
</evidence>
<dbReference type="EMBL" id="FQNC01000015">
    <property type="protein sequence ID" value="SGY17389.1"/>
    <property type="molecule type" value="Genomic_DNA"/>
</dbReference>
<evidence type="ECO:0000313" key="3">
    <source>
        <dbReference type="Proteomes" id="UP000249464"/>
    </source>
</evidence>
<dbReference type="STRING" id="796604.A0A2X0LXG8"/>
<accession>A0A2X0LXG8</accession>
<keyword evidence="3" id="KW-1185">Reference proteome</keyword>
<gene>
    <name evidence="2" type="primary">BQ5605_C015g07767</name>
    <name evidence="2" type="ORF">BQ5605_C015G07767</name>
</gene>
<feature type="region of interest" description="Disordered" evidence="1">
    <location>
        <begin position="10"/>
        <end position="30"/>
    </location>
</feature>